<dbReference type="InterPro" id="IPR017972">
    <property type="entry name" value="Cyt_P450_CS"/>
</dbReference>
<reference evidence="5" key="1">
    <citation type="submission" date="2023-07" db="EMBL/GenBank/DDBJ databases">
        <authorList>
            <person name="Aktuganov G."/>
            <person name="Boyko T."/>
            <person name="Delegan Y."/>
            <person name="Galimzianova N."/>
            <person name="Gilvanova E."/>
            <person name="Korobov V."/>
            <person name="Kuzmina L."/>
            <person name="Melentiev A."/>
            <person name="Milman P."/>
            <person name="Ryabova A."/>
            <person name="Stupak E."/>
            <person name="Yasakov T."/>
            <person name="Zharikova N."/>
            <person name="Zhurenko E."/>
        </authorList>
    </citation>
    <scope>NUCLEOTIDE SEQUENCE</scope>
    <source>
        <strain evidence="5">IB-739</strain>
    </source>
</reference>
<dbReference type="PRINTS" id="PR00385">
    <property type="entry name" value="P450"/>
</dbReference>
<evidence type="ECO:0000313" key="6">
    <source>
        <dbReference type="Proteomes" id="UP001168883"/>
    </source>
</evidence>
<proteinExistence type="inferred from homology"/>
<comment type="caution">
    <text evidence="5">The sequence shown here is derived from an EMBL/GenBank/DDBJ whole genome shotgun (WGS) entry which is preliminary data.</text>
</comment>
<gene>
    <name evidence="5" type="ORF">Q3C12_20255</name>
</gene>
<dbReference type="CDD" id="cd11029">
    <property type="entry name" value="CYP107-like"/>
    <property type="match status" value="1"/>
</dbReference>
<dbReference type="RefSeq" id="WP_302879548.1">
    <property type="nucleotide sequence ID" value="NZ_JAUMKJ010000026.1"/>
</dbReference>
<keyword evidence="4" id="KW-0560">Oxidoreductase</keyword>
<keyword evidence="4" id="KW-0408">Iron</keyword>
<dbReference type="InterPro" id="IPR001128">
    <property type="entry name" value="Cyt_P450"/>
</dbReference>
<evidence type="ECO:0000256" key="2">
    <source>
        <dbReference type="ARBA" id="ARBA00022617"/>
    </source>
</evidence>
<evidence type="ECO:0000256" key="3">
    <source>
        <dbReference type="ARBA" id="ARBA00023033"/>
    </source>
</evidence>
<dbReference type="PANTHER" id="PTHR46696:SF1">
    <property type="entry name" value="CYTOCHROME P450 YJIB-RELATED"/>
    <property type="match status" value="1"/>
</dbReference>
<organism evidence="5 6">
    <name type="scientific">Paenibacillus ehimensis</name>
    <dbReference type="NCBI Taxonomy" id="79264"/>
    <lineage>
        <taxon>Bacteria</taxon>
        <taxon>Bacillati</taxon>
        <taxon>Bacillota</taxon>
        <taxon>Bacilli</taxon>
        <taxon>Bacillales</taxon>
        <taxon>Paenibacillaceae</taxon>
        <taxon>Paenibacillus</taxon>
    </lineage>
</organism>
<evidence type="ECO:0000256" key="4">
    <source>
        <dbReference type="RuleBase" id="RU000461"/>
    </source>
</evidence>
<dbReference type="Proteomes" id="UP001168883">
    <property type="component" value="Unassembled WGS sequence"/>
</dbReference>
<dbReference type="PRINTS" id="PR00359">
    <property type="entry name" value="BP450"/>
</dbReference>
<dbReference type="SUPFAM" id="SSF48264">
    <property type="entry name" value="Cytochrome P450"/>
    <property type="match status" value="1"/>
</dbReference>
<dbReference type="Pfam" id="PF00067">
    <property type="entry name" value="p450"/>
    <property type="match status" value="1"/>
</dbReference>
<dbReference type="InterPro" id="IPR002397">
    <property type="entry name" value="Cyt_P450_B"/>
</dbReference>
<dbReference type="Gene3D" id="1.10.630.10">
    <property type="entry name" value="Cytochrome P450"/>
    <property type="match status" value="1"/>
</dbReference>
<keyword evidence="2 4" id="KW-0349">Heme</keyword>
<dbReference type="PROSITE" id="PS00086">
    <property type="entry name" value="CYTOCHROME_P450"/>
    <property type="match status" value="1"/>
</dbReference>
<name>A0ABT8VEE4_9BACL</name>
<comment type="similarity">
    <text evidence="1 4">Belongs to the cytochrome P450 family.</text>
</comment>
<dbReference type="PANTHER" id="PTHR46696">
    <property type="entry name" value="P450, PUTATIVE (EUROFUNG)-RELATED"/>
    <property type="match status" value="1"/>
</dbReference>
<accession>A0ABT8VEE4</accession>
<protein>
    <submittedName>
        <fullName evidence="5">Cytochrome P450</fullName>
    </submittedName>
</protein>
<keyword evidence="4" id="KW-0479">Metal-binding</keyword>
<dbReference type="InterPro" id="IPR036396">
    <property type="entry name" value="Cyt_P450_sf"/>
</dbReference>
<dbReference type="EMBL" id="JAUMKJ010000026">
    <property type="protein sequence ID" value="MDO3679345.1"/>
    <property type="molecule type" value="Genomic_DNA"/>
</dbReference>
<evidence type="ECO:0000256" key="1">
    <source>
        <dbReference type="ARBA" id="ARBA00010617"/>
    </source>
</evidence>
<keyword evidence="6" id="KW-1185">Reference proteome</keyword>
<keyword evidence="3 4" id="KW-0503">Monooxygenase</keyword>
<sequence>MEKITGNDFASPETMRDFLAFYKRLAGQQEPLYRLEDFFGRGPAWVAFRHEDVVAILKDPRFIKDMRKLSPPPDQREPSQENASVNKFLEWTKKMPNMLTVDPPDHTRLRRLASKAFTPHTIEGLRPRIQQIADELLDAVQERGRMDLIADFAYPLPMTVISEMLGIPAADRNAFREWTRELLSASLDPKQADDVDAVLDKFVEYIKTLLAEKRAHPGDDITSGLVQAYDEGDQLSENELISTIWLLIVAGHETTVNLIGSGILALLQHPEQMRLLRSDPSLLPSAVEELLRYAGPVIIGSRIAGEDLTLHGKNIRKGETVVVSLAAANLDPHQFSNPEALDITREENEHLAFGKGIHLCLGAPLARLEGQIAFGTLLQRLPNLRLAVAPEQLTYNPSTLRSLASLPVLF</sequence>
<evidence type="ECO:0000313" key="5">
    <source>
        <dbReference type="EMBL" id="MDO3679345.1"/>
    </source>
</evidence>